<dbReference type="PANTHER" id="PTHR21660:SF1">
    <property type="entry name" value="ACYL-COENZYME A THIOESTERASE 13"/>
    <property type="match status" value="1"/>
</dbReference>
<dbReference type="PANTHER" id="PTHR21660">
    <property type="entry name" value="THIOESTERASE SUPERFAMILY MEMBER-RELATED"/>
    <property type="match status" value="1"/>
</dbReference>
<evidence type="ECO:0000259" key="3">
    <source>
        <dbReference type="Pfam" id="PF03061"/>
    </source>
</evidence>
<dbReference type="NCBIfam" id="TIGR00369">
    <property type="entry name" value="unchar_dom_1"/>
    <property type="match status" value="1"/>
</dbReference>
<dbReference type="Gene3D" id="3.10.129.10">
    <property type="entry name" value="Hotdog Thioesterase"/>
    <property type="match status" value="2"/>
</dbReference>
<keyword evidence="2" id="KW-0378">Hydrolase</keyword>
<organism evidence="4 5">
    <name type="scientific">Alcanivorax jadensis T9</name>
    <dbReference type="NCBI Taxonomy" id="1177181"/>
    <lineage>
        <taxon>Bacteria</taxon>
        <taxon>Pseudomonadati</taxon>
        <taxon>Pseudomonadota</taxon>
        <taxon>Gammaproteobacteria</taxon>
        <taxon>Oceanospirillales</taxon>
        <taxon>Alcanivoracaceae</taxon>
        <taxon>Alcanivorax</taxon>
    </lineage>
</organism>
<evidence type="ECO:0000313" key="4">
    <source>
        <dbReference type="EMBL" id="KGD60673.1"/>
    </source>
</evidence>
<name>A0ABR4WB86_9GAMM</name>
<feature type="domain" description="Thioesterase" evidence="3">
    <location>
        <begin position="69"/>
        <end position="143"/>
    </location>
</feature>
<dbReference type="InterPro" id="IPR029069">
    <property type="entry name" value="HotDog_dom_sf"/>
</dbReference>
<evidence type="ECO:0000256" key="1">
    <source>
        <dbReference type="ARBA" id="ARBA00008324"/>
    </source>
</evidence>
<dbReference type="Proteomes" id="UP000029443">
    <property type="component" value="Unassembled WGS sequence"/>
</dbReference>
<keyword evidence="5" id="KW-1185">Reference proteome</keyword>
<dbReference type="InterPro" id="IPR039298">
    <property type="entry name" value="ACOT13"/>
</dbReference>
<gene>
    <name evidence="4" type="ORF">T9A_02408</name>
</gene>
<reference evidence="4 5" key="1">
    <citation type="submission" date="2012-09" db="EMBL/GenBank/DDBJ databases">
        <title>Genome Sequence of alkane-degrading Bacterium Alcanivorax jadensis T9.</title>
        <authorList>
            <person name="Lai Q."/>
            <person name="Shao Z."/>
        </authorList>
    </citation>
    <scope>NUCLEOTIDE SEQUENCE [LARGE SCALE GENOMIC DNA]</scope>
    <source>
        <strain evidence="4 5">T9</strain>
    </source>
</reference>
<dbReference type="RefSeq" id="WP_231866193.1">
    <property type="nucleotide sequence ID" value="NZ_ARXU01000009.1"/>
</dbReference>
<proteinExistence type="inferred from homology"/>
<dbReference type="Pfam" id="PF03061">
    <property type="entry name" value="4HBT"/>
    <property type="match status" value="2"/>
</dbReference>
<protein>
    <recommendedName>
        <fullName evidence="3">Thioesterase domain-containing protein</fullName>
    </recommendedName>
</protein>
<sequence length="326" mass="35105">MRMPLQHSDKKLLTMTAETSLPRELLAAKAFFGSGHPLFRVFGIAMDDITKDGAVMSMPCVEEVCDQQGKLHRGAIATLLDTACGLAIFVRLGDMRPIATIDLRVDFIAKPEAGEGVACNVTCFAVEENIAYVRGEAFGRDGGNLLASVSGSFAIGTAGPSFDQSVNPSNKRAPSKKKTIDDEGIISFETERVTALSTVVGDVSPYEKFLGMTASDDNGEATYKMPFREQHIGNPLIKTFHGGIIASFAELVAGAHLTANQTEQNKPVCSSMTLDYLRPAFAGTLVAKPNIIREGKRFIVVVVDVFLDGAQVSRGRFIYKRAFASS</sequence>
<feature type="domain" description="Thioesterase" evidence="3">
    <location>
        <begin position="239"/>
        <end position="309"/>
    </location>
</feature>
<accession>A0ABR4WB86</accession>
<evidence type="ECO:0000256" key="2">
    <source>
        <dbReference type="ARBA" id="ARBA00022801"/>
    </source>
</evidence>
<comment type="similarity">
    <text evidence="1">Belongs to the thioesterase PaaI family.</text>
</comment>
<dbReference type="InterPro" id="IPR006683">
    <property type="entry name" value="Thioestr_dom"/>
</dbReference>
<dbReference type="SUPFAM" id="SSF54637">
    <property type="entry name" value="Thioesterase/thiol ester dehydrase-isomerase"/>
    <property type="match status" value="2"/>
</dbReference>
<dbReference type="CDD" id="cd03443">
    <property type="entry name" value="PaaI_thioesterase"/>
    <property type="match status" value="2"/>
</dbReference>
<comment type="caution">
    <text evidence="4">The sequence shown here is derived from an EMBL/GenBank/DDBJ whole genome shotgun (WGS) entry which is preliminary data.</text>
</comment>
<evidence type="ECO:0000313" key="5">
    <source>
        <dbReference type="Proteomes" id="UP000029443"/>
    </source>
</evidence>
<dbReference type="InterPro" id="IPR003736">
    <property type="entry name" value="PAAI_dom"/>
</dbReference>
<dbReference type="EMBL" id="ARXU01000009">
    <property type="protein sequence ID" value="KGD60673.1"/>
    <property type="molecule type" value="Genomic_DNA"/>
</dbReference>